<dbReference type="CDD" id="cd22852">
    <property type="entry name" value="SMN_C"/>
    <property type="match status" value="1"/>
</dbReference>
<evidence type="ECO:0000256" key="6">
    <source>
        <dbReference type="SAM" id="MobiDB-lite"/>
    </source>
</evidence>
<dbReference type="InterPro" id="IPR047313">
    <property type="entry name" value="SMN_C"/>
</dbReference>
<protein>
    <recommendedName>
        <fullName evidence="7">Survival Motor Neuron Gemin2-binding domain-containing protein</fullName>
    </recommendedName>
</protein>
<evidence type="ECO:0000256" key="2">
    <source>
        <dbReference type="ARBA" id="ARBA00005371"/>
    </source>
</evidence>
<dbReference type="GO" id="GO:0008380">
    <property type="term" value="P:RNA splicing"/>
    <property type="evidence" value="ECO:0007669"/>
    <property type="project" value="UniProtKB-KW"/>
</dbReference>
<reference evidence="8" key="2">
    <citation type="submission" date="2023-06" db="EMBL/GenBank/DDBJ databases">
        <authorList>
            <consortium name="Lawrence Berkeley National Laboratory"/>
            <person name="Haridas S."/>
            <person name="Hensen N."/>
            <person name="Bonometti L."/>
            <person name="Westerberg I."/>
            <person name="Brannstrom I.O."/>
            <person name="Guillou S."/>
            <person name="Cros-Aarteil S."/>
            <person name="Calhoun S."/>
            <person name="Kuo A."/>
            <person name="Mondo S."/>
            <person name="Pangilinan J."/>
            <person name="Riley R."/>
            <person name="Labutti K."/>
            <person name="Andreopoulos B."/>
            <person name="Lipzen A."/>
            <person name="Chen C."/>
            <person name="Yanf M."/>
            <person name="Daum C."/>
            <person name="Ng V."/>
            <person name="Clum A."/>
            <person name="Steindorff A."/>
            <person name="Ohm R."/>
            <person name="Martin F."/>
            <person name="Silar P."/>
            <person name="Natvig D."/>
            <person name="Lalanne C."/>
            <person name="Gautier V."/>
            <person name="Ament-Velasquez S.L."/>
            <person name="Kruys A."/>
            <person name="Hutchinson M.I."/>
            <person name="Powell A.J."/>
            <person name="Barry K."/>
            <person name="Miller A.N."/>
            <person name="Grigoriev I.V."/>
            <person name="Debuchy R."/>
            <person name="Gladieux P."/>
            <person name="Thoren M.H."/>
            <person name="Johannesson H."/>
        </authorList>
    </citation>
    <scope>NUCLEOTIDE SEQUENCE</scope>
    <source>
        <strain evidence="8">CBS 118394</strain>
    </source>
</reference>
<comment type="subcellular location">
    <subcellularLocation>
        <location evidence="1">Nucleus</location>
    </subcellularLocation>
</comment>
<evidence type="ECO:0000256" key="3">
    <source>
        <dbReference type="ARBA" id="ARBA00022664"/>
    </source>
</evidence>
<dbReference type="GO" id="GO:0005634">
    <property type="term" value="C:nucleus"/>
    <property type="evidence" value="ECO:0007669"/>
    <property type="project" value="UniProtKB-SubCell"/>
</dbReference>
<gene>
    <name evidence="8" type="ORF">B0H66DRAFT_341083</name>
</gene>
<evidence type="ECO:0000313" key="8">
    <source>
        <dbReference type="EMBL" id="KAK3315311.1"/>
    </source>
</evidence>
<evidence type="ECO:0000313" key="9">
    <source>
        <dbReference type="Proteomes" id="UP001283341"/>
    </source>
</evidence>
<keyword evidence="4" id="KW-0508">mRNA splicing</keyword>
<dbReference type="Pfam" id="PF20636">
    <property type="entry name" value="SMN_G2-BD"/>
    <property type="match status" value="1"/>
</dbReference>
<dbReference type="InterPro" id="IPR049481">
    <property type="entry name" value="SMN_G2-BD"/>
</dbReference>
<feature type="region of interest" description="Disordered" evidence="6">
    <location>
        <begin position="49"/>
        <end position="134"/>
    </location>
</feature>
<proteinExistence type="inferred from homology"/>
<dbReference type="Proteomes" id="UP001283341">
    <property type="component" value="Unassembled WGS sequence"/>
</dbReference>
<feature type="compositionally biased region" description="Polar residues" evidence="6">
    <location>
        <begin position="105"/>
        <end position="117"/>
    </location>
</feature>
<evidence type="ECO:0000256" key="5">
    <source>
        <dbReference type="ARBA" id="ARBA00023242"/>
    </source>
</evidence>
<keyword evidence="5" id="KW-0539">Nucleus</keyword>
<evidence type="ECO:0000256" key="4">
    <source>
        <dbReference type="ARBA" id="ARBA00023187"/>
    </source>
</evidence>
<name>A0AAE0HYT7_9PEZI</name>
<feature type="compositionally biased region" description="Low complexity" evidence="6">
    <location>
        <begin position="92"/>
        <end position="103"/>
    </location>
</feature>
<dbReference type="GO" id="GO:0006397">
    <property type="term" value="P:mRNA processing"/>
    <property type="evidence" value="ECO:0007669"/>
    <property type="project" value="UniProtKB-KW"/>
</dbReference>
<comment type="caution">
    <text evidence="8">The sequence shown here is derived from an EMBL/GenBank/DDBJ whole genome shotgun (WGS) entry which is preliminary data.</text>
</comment>
<organism evidence="8 9">
    <name type="scientific">Apodospora peruviana</name>
    <dbReference type="NCBI Taxonomy" id="516989"/>
    <lineage>
        <taxon>Eukaryota</taxon>
        <taxon>Fungi</taxon>
        <taxon>Dikarya</taxon>
        <taxon>Ascomycota</taxon>
        <taxon>Pezizomycotina</taxon>
        <taxon>Sordariomycetes</taxon>
        <taxon>Sordariomycetidae</taxon>
        <taxon>Sordariales</taxon>
        <taxon>Lasiosphaeriaceae</taxon>
        <taxon>Apodospora</taxon>
    </lineage>
</organism>
<evidence type="ECO:0000259" key="7">
    <source>
        <dbReference type="Pfam" id="PF20636"/>
    </source>
</evidence>
<dbReference type="InterPro" id="IPR040424">
    <property type="entry name" value="Smn1"/>
</dbReference>
<reference evidence="8" key="1">
    <citation type="journal article" date="2023" name="Mol. Phylogenet. Evol.">
        <title>Genome-scale phylogeny and comparative genomics of the fungal order Sordariales.</title>
        <authorList>
            <person name="Hensen N."/>
            <person name="Bonometti L."/>
            <person name="Westerberg I."/>
            <person name="Brannstrom I.O."/>
            <person name="Guillou S."/>
            <person name="Cros-Aarteil S."/>
            <person name="Calhoun S."/>
            <person name="Haridas S."/>
            <person name="Kuo A."/>
            <person name="Mondo S."/>
            <person name="Pangilinan J."/>
            <person name="Riley R."/>
            <person name="LaButti K."/>
            <person name="Andreopoulos B."/>
            <person name="Lipzen A."/>
            <person name="Chen C."/>
            <person name="Yan M."/>
            <person name="Daum C."/>
            <person name="Ng V."/>
            <person name="Clum A."/>
            <person name="Steindorff A."/>
            <person name="Ohm R.A."/>
            <person name="Martin F."/>
            <person name="Silar P."/>
            <person name="Natvig D.O."/>
            <person name="Lalanne C."/>
            <person name="Gautier V."/>
            <person name="Ament-Velasquez S.L."/>
            <person name="Kruys A."/>
            <person name="Hutchinson M.I."/>
            <person name="Powell A.J."/>
            <person name="Barry K."/>
            <person name="Miller A.N."/>
            <person name="Grigoriev I.V."/>
            <person name="Debuchy R."/>
            <person name="Gladieux P."/>
            <person name="Hiltunen Thoren M."/>
            <person name="Johannesson H."/>
        </authorList>
    </citation>
    <scope>NUCLEOTIDE SEQUENCE</scope>
    <source>
        <strain evidence="8">CBS 118394</strain>
    </source>
</reference>
<dbReference type="AlphaFoldDB" id="A0AAE0HYT7"/>
<comment type="similarity">
    <text evidence="2">Belongs to the SMN family.</text>
</comment>
<feature type="domain" description="Survival Motor Neuron Gemin2-binding" evidence="7">
    <location>
        <begin position="6"/>
        <end position="29"/>
    </location>
</feature>
<sequence length="177" mass="19565">MEPTQEEIWDDSALVDSWNQALEEYKKYHSIHAKGGSVEDVAADLQALRARWNAKPETDNASEPMEESSDAPPPDTHDGDDVSVPKSDETPAQAFAQGVAAQASCGFNNQFEPSNYSHTKDHQQGQQSDHRAAAFGPQTLLGTVQDDGLQKLLMSWYYAGYYTGLYERKQQTKPAEG</sequence>
<feature type="compositionally biased region" description="Basic and acidic residues" evidence="6">
    <location>
        <begin position="118"/>
        <end position="132"/>
    </location>
</feature>
<dbReference type="EMBL" id="JAUEDM010000006">
    <property type="protein sequence ID" value="KAK3315311.1"/>
    <property type="molecule type" value="Genomic_DNA"/>
</dbReference>
<dbReference type="PANTHER" id="PTHR39267">
    <property type="entry name" value="SURVIVAL MOTOR NEURON-LIKE PROTEIN 1"/>
    <property type="match status" value="1"/>
</dbReference>
<evidence type="ECO:0000256" key="1">
    <source>
        <dbReference type="ARBA" id="ARBA00004123"/>
    </source>
</evidence>
<keyword evidence="9" id="KW-1185">Reference proteome</keyword>
<accession>A0AAE0HYT7</accession>
<dbReference type="CDD" id="cd22851">
    <property type="entry name" value="SMN_N"/>
    <property type="match status" value="1"/>
</dbReference>
<dbReference type="PANTHER" id="PTHR39267:SF1">
    <property type="entry name" value="SURVIVAL MOTOR NEURON PROTEIN"/>
    <property type="match status" value="1"/>
</dbReference>
<keyword evidence="3" id="KW-0507">mRNA processing</keyword>